<comment type="caution">
    <text evidence="2">The sequence shown here is derived from an EMBL/GenBank/DDBJ whole genome shotgun (WGS) entry which is preliminary data.</text>
</comment>
<feature type="transmembrane region" description="Helical" evidence="1">
    <location>
        <begin position="20"/>
        <end position="36"/>
    </location>
</feature>
<accession>A0ABD1N6F2</accession>
<keyword evidence="1" id="KW-0472">Membrane</keyword>
<dbReference type="AlphaFoldDB" id="A0ABD1N6F2"/>
<keyword evidence="1" id="KW-0812">Transmembrane</keyword>
<evidence type="ECO:0000313" key="3">
    <source>
        <dbReference type="Proteomes" id="UP001603857"/>
    </source>
</evidence>
<evidence type="ECO:0000256" key="1">
    <source>
        <dbReference type="SAM" id="Phobius"/>
    </source>
</evidence>
<reference evidence="2 3" key="1">
    <citation type="submission" date="2024-08" db="EMBL/GenBank/DDBJ databases">
        <title>Insights into the chromosomal genome structure of Flemingia macrophylla.</title>
        <authorList>
            <person name="Ding Y."/>
            <person name="Zhao Y."/>
            <person name="Bi W."/>
            <person name="Wu M."/>
            <person name="Zhao G."/>
            <person name="Gong Y."/>
            <person name="Li W."/>
            <person name="Zhang P."/>
        </authorList>
    </citation>
    <scope>NUCLEOTIDE SEQUENCE [LARGE SCALE GENOMIC DNA]</scope>
    <source>
        <strain evidence="2">DYQJB</strain>
        <tissue evidence="2">Leaf</tissue>
    </source>
</reference>
<dbReference type="EMBL" id="JBGMDY010000002">
    <property type="protein sequence ID" value="KAL2343619.1"/>
    <property type="molecule type" value="Genomic_DNA"/>
</dbReference>
<keyword evidence="1" id="KW-1133">Transmembrane helix</keyword>
<proteinExistence type="predicted"/>
<protein>
    <submittedName>
        <fullName evidence="2">Uncharacterized protein</fullName>
    </submittedName>
</protein>
<organism evidence="2 3">
    <name type="scientific">Flemingia macrophylla</name>
    <dbReference type="NCBI Taxonomy" id="520843"/>
    <lineage>
        <taxon>Eukaryota</taxon>
        <taxon>Viridiplantae</taxon>
        <taxon>Streptophyta</taxon>
        <taxon>Embryophyta</taxon>
        <taxon>Tracheophyta</taxon>
        <taxon>Spermatophyta</taxon>
        <taxon>Magnoliopsida</taxon>
        <taxon>eudicotyledons</taxon>
        <taxon>Gunneridae</taxon>
        <taxon>Pentapetalae</taxon>
        <taxon>rosids</taxon>
        <taxon>fabids</taxon>
        <taxon>Fabales</taxon>
        <taxon>Fabaceae</taxon>
        <taxon>Papilionoideae</taxon>
        <taxon>50 kb inversion clade</taxon>
        <taxon>NPAAA clade</taxon>
        <taxon>indigoferoid/millettioid clade</taxon>
        <taxon>Phaseoleae</taxon>
        <taxon>Flemingia</taxon>
    </lineage>
</organism>
<keyword evidence="3" id="KW-1185">Reference proteome</keyword>
<name>A0ABD1N6F2_9FABA</name>
<sequence>MNELRKIDEFIVKFTYSPDIIFQYAIVDLFMVKLIFELPIHGLQFFLFNGLII</sequence>
<dbReference type="Proteomes" id="UP001603857">
    <property type="component" value="Unassembled WGS sequence"/>
</dbReference>
<evidence type="ECO:0000313" key="2">
    <source>
        <dbReference type="EMBL" id="KAL2343619.1"/>
    </source>
</evidence>
<gene>
    <name evidence="2" type="ORF">Fmac_004904</name>
</gene>